<keyword evidence="1" id="KW-0812">Transmembrane</keyword>
<dbReference type="PATRIC" id="fig|1423715.3.peg.1634"/>
<keyword evidence="3" id="KW-1185">Reference proteome</keyword>
<evidence type="ECO:0008006" key="4">
    <source>
        <dbReference type="Google" id="ProtNLM"/>
    </source>
</evidence>
<dbReference type="Pfam" id="PF12669">
    <property type="entry name" value="FeoB_associated"/>
    <property type="match status" value="1"/>
</dbReference>
<dbReference type="STRING" id="1423715.FD25_GL001597"/>
<reference evidence="2 3" key="1">
    <citation type="journal article" date="2015" name="Genome Announc.">
        <title>Expanding the biotechnology potential of lactobacilli through comparative genomics of 213 strains and associated genera.</title>
        <authorList>
            <person name="Sun Z."/>
            <person name="Harris H.M."/>
            <person name="McCann A."/>
            <person name="Guo C."/>
            <person name="Argimon S."/>
            <person name="Zhang W."/>
            <person name="Yang X."/>
            <person name="Jeffery I.B."/>
            <person name="Cooney J.C."/>
            <person name="Kagawa T.F."/>
            <person name="Liu W."/>
            <person name="Song Y."/>
            <person name="Salvetti E."/>
            <person name="Wrobel A."/>
            <person name="Rasinkangas P."/>
            <person name="Parkhill J."/>
            <person name="Rea M.C."/>
            <person name="O'Sullivan O."/>
            <person name="Ritari J."/>
            <person name="Douillard F.P."/>
            <person name="Paul Ross R."/>
            <person name="Yang R."/>
            <person name="Briner A.E."/>
            <person name="Felis G.E."/>
            <person name="de Vos W.M."/>
            <person name="Barrangou R."/>
            <person name="Klaenhammer T.R."/>
            <person name="Caufield P.W."/>
            <person name="Cui Y."/>
            <person name="Zhang H."/>
            <person name="O'Toole P.W."/>
        </authorList>
    </citation>
    <scope>NUCLEOTIDE SEQUENCE [LARGE SCALE GENOMIC DNA]</scope>
    <source>
        <strain evidence="2 3">DSM 19394</strain>
    </source>
</reference>
<evidence type="ECO:0000256" key="1">
    <source>
        <dbReference type="SAM" id="Phobius"/>
    </source>
</evidence>
<dbReference type="AlphaFoldDB" id="A0A0R1LH43"/>
<gene>
    <name evidence="2" type="ORF">FD25_GL001597</name>
</gene>
<name>A0A0R1LH43_9LACO</name>
<evidence type="ECO:0000313" key="2">
    <source>
        <dbReference type="EMBL" id="KRK95214.1"/>
    </source>
</evidence>
<feature type="transmembrane region" description="Helical" evidence="1">
    <location>
        <begin position="6"/>
        <end position="22"/>
    </location>
</feature>
<keyword evidence="1" id="KW-0472">Membrane</keyword>
<dbReference type="Proteomes" id="UP000051955">
    <property type="component" value="Unassembled WGS sequence"/>
</dbReference>
<accession>A0A0R1LH43</accession>
<dbReference type="OrthoDB" id="2326035at2"/>
<evidence type="ECO:0000313" key="3">
    <source>
        <dbReference type="Proteomes" id="UP000051955"/>
    </source>
</evidence>
<dbReference type="EMBL" id="AZDV01000015">
    <property type="protein sequence ID" value="KRK95214.1"/>
    <property type="molecule type" value="Genomic_DNA"/>
</dbReference>
<dbReference type="RefSeq" id="WP_146999964.1">
    <property type="nucleotide sequence ID" value="NZ_AZDV01000015.1"/>
</dbReference>
<comment type="caution">
    <text evidence="2">The sequence shown here is derived from an EMBL/GenBank/DDBJ whole genome shotgun (WGS) entry which is preliminary data.</text>
</comment>
<keyword evidence="1" id="KW-1133">Transmembrane helix</keyword>
<organism evidence="2 3">
    <name type="scientific">Levilactobacillus acidifarinae DSM 19394 = JCM 15949</name>
    <dbReference type="NCBI Taxonomy" id="1423715"/>
    <lineage>
        <taxon>Bacteria</taxon>
        <taxon>Bacillati</taxon>
        <taxon>Bacillota</taxon>
        <taxon>Bacilli</taxon>
        <taxon>Lactobacillales</taxon>
        <taxon>Lactobacillaceae</taxon>
        <taxon>Levilactobacillus</taxon>
    </lineage>
</organism>
<proteinExistence type="predicted"/>
<sequence>MSLLINSVIALAIIGFAGYEIYKSVKRSKGGGCNACDYQCDTKEMLKQHSSKLN</sequence>
<protein>
    <recommendedName>
        <fullName evidence="4">FeoB-associated Cys-rich membrane protein</fullName>
    </recommendedName>
</protein>